<evidence type="ECO:0000313" key="2">
    <source>
        <dbReference type="Proteomes" id="UP000824204"/>
    </source>
</evidence>
<dbReference type="EMBL" id="DXFX01000007">
    <property type="protein sequence ID" value="HIX06936.1"/>
    <property type="molecule type" value="Genomic_DNA"/>
</dbReference>
<reference evidence="1" key="1">
    <citation type="journal article" date="2021" name="PeerJ">
        <title>Extensive microbial diversity within the chicken gut microbiome revealed by metagenomics and culture.</title>
        <authorList>
            <person name="Gilroy R."/>
            <person name="Ravi A."/>
            <person name="Getino M."/>
            <person name="Pursley I."/>
            <person name="Horton D.L."/>
            <person name="Alikhan N.F."/>
            <person name="Baker D."/>
            <person name="Gharbi K."/>
            <person name="Hall N."/>
            <person name="Watson M."/>
            <person name="Adriaenssens E.M."/>
            <person name="Foster-Nyarko E."/>
            <person name="Jarju S."/>
            <person name="Secka A."/>
            <person name="Antonio M."/>
            <person name="Oren A."/>
            <person name="Chaudhuri R.R."/>
            <person name="La Ragione R."/>
            <person name="Hildebrand F."/>
            <person name="Pallen M.J."/>
        </authorList>
    </citation>
    <scope>NUCLEOTIDE SEQUENCE</scope>
    <source>
        <strain evidence="1">811</strain>
    </source>
</reference>
<evidence type="ECO:0000313" key="1">
    <source>
        <dbReference type="EMBL" id="HIX06936.1"/>
    </source>
</evidence>
<accession>A0A9D1V6C9</accession>
<dbReference type="Gene3D" id="2.20.28.30">
    <property type="entry name" value="RNA polymerase ii, chain L"/>
    <property type="match status" value="1"/>
</dbReference>
<dbReference type="SUPFAM" id="SSF52058">
    <property type="entry name" value="L domain-like"/>
    <property type="match status" value="1"/>
</dbReference>
<proteinExistence type="predicted"/>
<organism evidence="1 2">
    <name type="scientific">Candidatus Borkfalkia faecipullorum</name>
    <dbReference type="NCBI Taxonomy" id="2838510"/>
    <lineage>
        <taxon>Bacteria</taxon>
        <taxon>Bacillati</taxon>
        <taxon>Bacillota</taxon>
        <taxon>Clostridia</taxon>
        <taxon>Christensenellales</taxon>
        <taxon>Christensenellaceae</taxon>
        <taxon>Candidatus Borkfalkia</taxon>
    </lineage>
</organism>
<dbReference type="Proteomes" id="UP000824204">
    <property type="component" value="Unassembled WGS sequence"/>
</dbReference>
<reference evidence="1" key="2">
    <citation type="submission" date="2021-04" db="EMBL/GenBank/DDBJ databases">
        <authorList>
            <person name="Gilroy R."/>
        </authorList>
    </citation>
    <scope>NUCLEOTIDE SEQUENCE</scope>
    <source>
        <strain evidence="1">811</strain>
    </source>
</reference>
<dbReference type="InterPro" id="IPR053139">
    <property type="entry name" value="Surface_bspA-like"/>
</dbReference>
<dbReference type="PANTHER" id="PTHR45661">
    <property type="entry name" value="SURFACE ANTIGEN"/>
    <property type="match status" value="1"/>
</dbReference>
<comment type="caution">
    <text evidence="1">The sequence shown here is derived from an EMBL/GenBank/DDBJ whole genome shotgun (WGS) entry which is preliminary data.</text>
</comment>
<dbReference type="InterPro" id="IPR032675">
    <property type="entry name" value="LRR_dom_sf"/>
</dbReference>
<protein>
    <submittedName>
        <fullName evidence="1">Leucine-rich repeat domain-containing protein</fullName>
    </submittedName>
</protein>
<name>A0A9D1V6C9_9FIRM</name>
<dbReference type="Pfam" id="PF13306">
    <property type="entry name" value="LRR_5"/>
    <property type="match status" value="1"/>
</dbReference>
<sequence>MPLVNAKCTNCGGTLQVDAAKEAAVCPFCGSAFIVEKAVQNYNIVNNIQANVVNIYGAQPKDYVIKGGVLTKYKGESVNAVLPDTVHGIGPKAFADCKYLESVTFPSSLKSIEEGAFYRCGSLKEISFPQGLQSIGDCAFAFCNGLQTVKIPSSVKTVGHCAFLKCDSLTEAVFEEGVQTIGALAFYECPSLKKIVLPKSLKTVLPLAFYDCPNLTDVYYNGSLPELLCFCAETDRNASDAYEDTLNQVEKIFRRYPCPESLQDDSGVFDGYCFDYGEVLSIPSVKNLYTDGKLIEGTFTFPKECAEKGVRFMHFTLLRGSDKIHTIVLPGNYPHKGKLDTCPICGSYKSISLFGKCKKCGTKFIREK</sequence>
<dbReference type="InterPro" id="IPR026906">
    <property type="entry name" value="LRR_5"/>
</dbReference>
<dbReference type="PANTHER" id="PTHR45661:SF3">
    <property type="entry name" value="IG-LIKE DOMAIN-CONTAINING PROTEIN"/>
    <property type="match status" value="1"/>
</dbReference>
<dbReference type="Gene3D" id="3.80.10.10">
    <property type="entry name" value="Ribonuclease Inhibitor"/>
    <property type="match status" value="1"/>
</dbReference>
<dbReference type="AlphaFoldDB" id="A0A9D1V6C9"/>
<gene>
    <name evidence="1" type="ORF">H9741_00505</name>
</gene>